<feature type="region of interest" description="Disordered" evidence="4">
    <location>
        <begin position="197"/>
        <end position="229"/>
    </location>
</feature>
<sequence length="270" mass="28603">MSSGLFALVAGPWGSPSPGQGLAQSVLVPPGSLTCHSCSLSPALPRPLTHPPLEWRGSTLFCGFRGQEARAGGTEPCWWRRGGGGVVLASPPLASPCPPSSTSPRSRSLTAPSWESLPGLKMNREPRGMASQGGEKAPEWLLQELLCLSFSLRPLSCRFTVPLEPSMALTVDVAGPAPWGFRITGGRDFHTPIMVTKQSRKSPSWGGPQSEPASSSSLQVAERGKAKAADLRPGDIIVAINGESTEGMLHTEAQSKIRQSPSPLRLQLDR</sequence>
<proteinExistence type="predicted"/>
<dbReference type="InterPro" id="IPR001478">
    <property type="entry name" value="PDZ"/>
</dbReference>
<evidence type="ECO:0000256" key="3">
    <source>
        <dbReference type="ARBA" id="ARBA00023038"/>
    </source>
</evidence>
<dbReference type="Proteomes" id="UP001266305">
    <property type="component" value="Unassembled WGS sequence"/>
</dbReference>
<gene>
    <name evidence="6" type="ORF">P7K49_027545</name>
</gene>
<accession>A0ABQ9U9T2</accession>
<feature type="compositionally biased region" description="Low complexity" evidence="4">
    <location>
        <begin position="102"/>
        <end position="113"/>
    </location>
</feature>
<reference evidence="6 7" key="1">
    <citation type="submission" date="2023-05" db="EMBL/GenBank/DDBJ databases">
        <title>B98-5 Cell Line De Novo Hybrid Assembly: An Optical Mapping Approach.</title>
        <authorList>
            <person name="Kananen K."/>
            <person name="Auerbach J.A."/>
            <person name="Kautto E."/>
            <person name="Blachly J.S."/>
        </authorList>
    </citation>
    <scope>NUCLEOTIDE SEQUENCE [LARGE SCALE GENOMIC DNA]</scope>
    <source>
        <strain evidence="6">B95-8</strain>
        <tissue evidence="6">Cell line</tissue>
    </source>
</reference>
<evidence type="ECO:0000259" key="5">
    <source>
        <dbReference type="PROSITE" id="PS50106"/>
    </source>
</evidence>
<dbReference type="EMBL" id="JASSZA010000014">
    <property type="protein sequence ID" value="KAK2093807.1"/>
    <property type="molecule type" value="Genomic_DNA"/>
</dbReference>
<organism evidence="6 7">
    <name type="scientific">Saguinus oedipus</name>
    <name type="common">Cotton-top tamarin</name>
    <name type="synonym">Oedipomidas oedipus</name>
    <dbReference type="NCBI Taxonomy" id="9490"/>
    <lineage>
        <taxon>Eukaryota</taxon>
        <taxon>Metazoa</taxon>
        <taxon>Chordata</taxon>
        <taxon>Craniata</taxon>
        <taxon>Vertebrata</taxon>
        <taxon>Euteleostomi</taxon>
        <taxon>Mammalia</taxon>
        <taxon>Eutheria</taxon>
        <taxon>Euarchontoglires</taxon>
        <taxon>Primates</taxon>
        <taxon>Haplorrhini</taxon>
        <taxon>Platyrrhini</taxon>
        <taxon>Cebidae</taxon>
        <taxon>Callitrichinae</taxon>
        <taxon>Saguinus</taxon>
    </lineage>
</organism>
<dbReference type="CDD" id="cd06753">
    <property type="entry name" value="PDZ_PDLIM-like"/>
    <property type="match status" value="1"/>
</dbReference>
<evidence type="ECO:0000313" key="6">
    <source>
        <dbReference type="EMBL" id="KAK2093807.1"/>
    </source>
</evidence>
<keyword evidence="3" id="KW-0862">Zinc</keyword>
<feature type="compositionally biased region" description="Polar residues" evidence="4">
    <location>
        <begin position="252"/>
        <end position="262"/>
    </location>
</feature>
<feature type="domain" description="PDZ" evidence="5">
    <location>
        <begin position="166"/>
        <end position="270"/>
    </location>
</feature>
<dbReference type="Gene3D" id="2.30.42.10">
    <property type="match status" value="1"/>
</dbReference>
<evidence type="ECO:0000256" key="4">
    <source>
        <dbReference type="SAM" id="MobiDB-lite"/>
    </source>
</evidence>
<feature type="region of interest" description="Disordered" evidence="4">
    <location>
        <begin position="90"/>
        <end position="133"/>
    </location>
</feature>
<dbReference type="PANTHER" id="PTHR24214:SF1">
    <property type="entry name" value="PDZ AND LIM DOMAIN PROTEIN 2"/>
    <property type="match status" value="1"/>
</dbReference>
<keyword evidence="3" id="KW-0479">Metal-binding</keyword>
<dbReference type="Pfam" id="PF00595">
    <property type="entry name" value="PDZ"/>
    <property type="match status" value="1"/>
</dbReference>
<dbReference type="SUPFAM" id="SSF50156">
    <property type="entry name" value="PDZ domain-like"/>
    <property type="match status" value="1"/>
</dbReference>
<evidence type="ECO:0000256" key="2">
    <source>
        <dbReference type="ARBA" id="ARBA00022490"/>
    </source>
</evidence>
<keyword evidence="3" id="KW-0440">LIM domain</keyword>
<comment type="caution">
    <text evidence="6">The sequence shown here is derived from an EMBL/GenBank/DDBJ whole genome shotgun (WGS) entry which is preliminary data.</text>
</comment>
<dbReference type="PANTHER" id="PTHR24214">
    <property type="entry name" value="PDZ AND LIM DOMAIN PROTEIN ZASP"/>
    <property type="match status" value="1"/>
</dbReference>
<keyword evidence="2" id="KW-0963">Cytoplasm</keyword>
<evidence type="ECO:0000313" key="7">
    <source>
        <dbReference type="Proteomes" id="UP001266305"/>
    </source>
</evidence>
<comment type="subcellular location">
    <subcellularLocation>
        <location evidence="1">Cytoplasm</location>
    </subcellularLocation>
</comment>
<dbReference type="InterPro" id="IPR050604">
    <property type="entry name" value="PDZ-LIM_domain"/>
</dbReference>
<feature type="region of interest" description="Disordered" evidence="4">
    <location>
        <begin position="249"/>
        <end position="270"/>
    </location>
</feature>
<protein>
    <recommendedName>
        <fullName evidence="5">PDZ domain-containing protein</fullName>
    </recommendedName>
</protein>
<dbReference type="InterPro" id="IPR036034">
    <property type="entry name" value="PDZ_sf"/>
</dbReference>
<dbReference type="SMART" id="SM00228">
    <property type="entry name" value="PDZ"/>
    <property type="match status" value="1"/>
</dbReference>
<dbReference type="PROSITE" id="PS50106">
    <property type="entry name" value="PDZ"/>
    <property type="match status" value="1"/>
</dbReference>
<keyword evidence="7" id="KW-1185">Reference proteome</keyword>
<name>A0ABQ9U9T2_SAGOE</name>
<evidence type="ECO:0000256" key="1">
    <source>
        <dbReference type="ARBA" id="ARBA00004496"/>
    </source>
</evidence>